<dbReference type="InterPro" id="IPR041208">
    <property type="entry name" value="Cap15"/>
</dbReference>
<keyword evidence="1" id="KW-0812">Transmembrane</keyword>
<keyword evidence="4" id="KW-1185">Reference proteome</keyword>
<gene>
    <name evidence="3" type="ORF">A4D02_34705</name>
</gene>
<dbReference type="RefSeq" id="WP_014222138.1">
    <property type="nucleotide sequence ID" value="NZ_LWBO01000022.1"/>
</dbReference>
<keyword evidence="1" id="KW-0472">Membrane</keyword>
<dbReference type="Proteomes" id="UP000192277">
    <property type="component" value="Unassembled WGS sequence"/>
</dbReference>
<feature type="domain" description="CD-NTase-associated protein 15" evidence="2">
    <location>
        <begin position="69"/>
        <end position="186"/>
    </location>
</feature>
<dbReference type="EMBL" id="LWBO01000022">
    <property type="protein sequence ID" value="OQP45103.1"/>
    <property type="molecule type" value="Genomic_DNA"/>
</dbReference>
<protein>
    <recommendedName>
        <fullName evidence="2">CD-NTase-associated protein 15 domain-containing protein</fullName>
    </recommendedName>
</protein>
<accession>A0ABX3NWL7</accession>
<feature type="transmembrane region" description="Helical" evidence="1">
    <location>
        <begin position="12"/>
        <end position="33"/>
    </location>
</feature>
<proteinExistence type="predicted"/>
<feature type="transmembrane region" description="Helical" evidence="1">
    <location>
        <begin position="39"/>
        <end position="58"/>
    </location>
</feature>
<dbReference type="Pfam" id="PF18153">
    <property type="entry name" value="Cap15_CD_rec"/>
    <property type="match status" value="1"/>
</dbReference>
<organism evidence="3 4">
    <name type="scientific">Niastella koreensis</name>
    <dbReference type="NCBI Taxonomy" id="354356"/>
    <lineage>
        <taxon>Bacteria</taxon>
        <taxon>Pseudomonadati</taxon>
        <taxon>Bacteroidota</taxon>
        <taxon>Chitinophagia</taxon>
        <taxon>Chitinophagales</taxon>
        <taxon>Chitinophagaceae</taxon>
        <taxon>Niastella</taxon>
    </lineage>
</organism>
<name>A0ABX3NWL7_9BACT</name>
<evidence type="ECO:0000313" key="4">
    <source>
        <dbReference type="Proteomes" id="UP000192277"/>
    </source>
</evidence>
<evidence type="ECO:0000256" key="1">
    <source>
        <dbReference type="SAM" id="Phobius"/>
    </source>
</evidence>
<comment type="caution">
    <text evidence="3">The sequence shown here is derived from an EMBL/GenBank/DDBJ whole genome shotgun (WGS) entry which is preliminary data.</text>
</comment>
<evidence type="ECO:0000313" key="3">
    <source>
        <dbReference type="EMBL" id="OQP45103.1"/>
    </source>
</evidence>
<evidence type="ECO:0000259" key="2">
    <source>
        <dbReference type="Pfam" id="PF18153"/>
    </source>
</evidence>
<keyword evidence="1" id="KW-1133">Transmembrane helix</keyword>
<sequence length="190" mass="21820">MHTYSINQSERITVLGVIGILSLLIIFGIHKYLPSGFPAPSVLALFSGIVFVFDKWIWKWKIFQKTCIKTPNLNGQWTMITKSSLKGAEEYEAVLTIKQTWTHIFLFMDGEKTTGSSLMAGIEIKTDDLFYLKWEYLSEYKPEFAEGQVMHYGMTKVIMKPLSDPNSMRGNYYADQTRHTFGPVNLIKKT</sequence>
<reference evidence="3 4" key="1">
    <citation type="submission" date="2016-04" db="EMBL/GenBank/DDBJ databases">
        <authorList>
            <person name="Chen L."/>
            <person name="Zhuang W."/>
            <person name="Wang G."/>
        </authorList>
    </citation>
    <scope>NUCLEOTIDE SEQUENCE [LARGE SCALE GENOMIC DNA]</scope>
    <source>
        <strain evidence="4">GR20</strain>
    </source>
</reference>